<feature type="domain" description="N-acetyltransferase" evidence="1">
    <location>
        <begin position="116"/>
        <end position="257"/>
    </location>
</feature>
<dbReference type="PROSITE" id="PS51186">
    <property type="entry name" value="GNAT"/>
    <property type="match status" value="1"/>
</dbReference>
<gene>
    <name evidence="2" type="ORF">HEB94_008168</name>
</gene>
<evidence type="ECO:0000313" key="3">
    <source>
        <dbReference type="Proteomes" id="UP000638648"/>
    </source>
</evidence>
<sequence>MLVERSAAAPVWAAHADAWQAEGRIRTPYGGGAEELPGVRLMASGLPYAQWNAGDVTDPELVDLDAVRAWYAARAVPWGLRVPPDVDWPHGRLALRKRCMGLRADAFIPMPCPPSVTIRPAVPGELELLARIDATAFGDPIEPNLGWVAPQLGAEGFRHVLALLDGEPVGVATGIRTRGVGGESVGVFGVGVLPEARRRGIGAALTSSLVSWGFDGGAALAHLNPETDAAARLYARLGFTEVTGLDIYVDMVDGGLR</sequence>
<reference evidence="2" key="1">
    <citation type="submission" date="2020-10" db="EMBL/GenBank/DDBJ databases">
        <title>Sequencing the genomes of 1000 actinobacteria strains.</title>
        <authorList>
            <person name="Klenk H.-P."/>
        </authorList>
    </citation>
    <scope>NUCLEOTIDE SEQUENCE</scope>
    <source>
        <strain evidence="2">DSM 45354</strain>
    </source>
</reference>
<accession>A0A927NAJ3</accession>
<name>A0A927NAJ3_9ACTN</name>
<dbReference type="InterPro" id="IPR000182">
    <property type="entry name" value="GNAT_dom"/>
</dbReference>
<dbReference type="GO" id="GO:0016747">
    <property type="term" value="F:acyltransferase activity, transferring groups other than amino-acyl groups"/>
    <property type="evidence" value="ECO:0007669"/>
    <property type="project" value="InterPro"/>
</dbReference>
<dbReference type="Proteomes" id="UP000638648">
    <property type="component" value="Unassembled WGS sequence"/>
</dbReference>
<dbReference type="RefSeq" id="WP_192754549.1">
    <property type="nucleotide sequence ID" value="NZ_BAABJL010000042.1"/>
</dbReference>
<dbReference type="EMBL" id="JADBEM010000001">
    <property type="protein sequence ID" value="MBE1611320.1"/>
    <property type="molecule type" value="Genomic_DNA"/>
</dbReference>
<proteinExistence type="predicted"/>
<dbReference type="CDD" id="cd04301">
    <property type="entry name" value="NAT_SF"/>
    <property type="match status" value="1"/>
</dbReference>
<dbReference type="AlphaFoldDB" id="A0A927NAJ3"/>
<dbReference type="InterPro" id="IPR016181">
    <property type="entry name" value="Acyl_CoA_acyltransferase"/>
</dbReference>
<comment type="caution">
    <text evidence="2">The sequence shown here is derived from an EMBL/GenBank/DDBJ whole genome shotgun (WGS) entry which is preliminary data.</text>
</comment>
<evidence type="ECO:0000313" key="2">
    <source>
        <dbReference type="EMBL" id="MBE1611320.1"/>
    </source>
</evidence>
<keyword evidence="3" id="KW-1185">Reference proteome</keyword>
<protein>
    <submittedName>
        <fullName evidence="2">GNAT superfamily N-acetyltransferase</fullName>
    </submittedName>
</protein>
<dbReference type="Gene3D" id="3.40.630.30">
    <property type="match status" value="1"/>
</dbReference>
<dbReference type="SUPFAM" id="SSF55729">
    <property type="entry name" value="Acyl-CoA N-acyltransferases (Nat)"/>
    <property type="match status" value="1"/>
</dbReference>
<dbReference type="Pfam" id="PF00583">
    <property type="entry name" value="Acetyltransf_1"/>
    <property type="match status" value="1"/>
</dbReference>
<evidence type="ECO:0000259" key="1">
    <source>
        <dbReference type="PROSITE" id="PS51186"/>
    </source>
</evidence>
<organism evidence="2 3">
    <name type="scientific">Actinopolymorpha pittospori</name>
    <dbReference type="NCBI Taxonomy" id="648752"/>
    <lineage>
        <taxon>Bacteria</taxon>
        <taxon>Bacillati</taxon>
        <taxon>Actinomycetota</taxon>
        <taxon>Actinomycetes</taxon>
        <taxon>Propionibacteriales</taxon>
        <taxon>Actinopolymorphaceae</taxon>
        <taxon>Actinopolymorpha</taxon>
    </lineage>
</organism>